<dbReference type="STRING" id="698492.A0A0E9NC88"/>
<proteinExistence type="inferred from homology"/>
<evidence type="ECO:0000256" key="1">
    <source>
        <dbReference type="ARBA" id="ARBA00010995"/>
    </source>
</evidence>
<dbReference type="Gene3D" id="3.40.50.10330">
    <property type="entry name" value="Probable inorganic polyphosphate/atp-NAD kinase, domain 1"/>
    <property type="match status" value="1"/>
</dbReference>
<dbReference type="GO" id="GO:0006741">
    <property type="term" value="P:NADP+ biosynthetic process"/>
    <property type="evidence" value="ECO:0007669"/>
    <property type="project" value="InterPro"/>
</dbReference>
<evidence type="ECO:0000256" key="3">
    <source>
        <dbReference type="ARBA" id="ARBA00022741"/>
    </source>
</evidence>
<reference evidence="8 9" key="2">
    <citation type="journal article" date="2014" name="J. Gen. Appl. Microbiol.">
        <title>The early diverging ascomycetous budding yeast Saitoella complicata has three histone deacetylases belonging to the Clr6, Hos2, and Rpd3 lineages.</title>
        <authorList>
            <person name="Nishida H."/>
            <person name="Matsumoto T."/>
            <person name="Kondo S."/>
            <person name="Hamamoto M."/>
            <person name="Yoshikawa H."/>
        </authorList>
    </citation>
    <scope>NUCLEOTIDE SEQUENCE [LARGE SCALE GENOMIC DNA]</scope>
    <source>
        <strain evidence="8 9">NRRL Y-17804</strain>
    </source>
</reference>
<keyword evidence="2" id="KW-0808">Transferase</keyword>
<comment type="similarity">
    <text evidence="1">Belongs to the NAD kinase family.</text>
</comment>
<dbReference type="SUPFAM" id="SSF111331">
    <property type="entry name" value="NAD kinase/diacylglycerol kinase-like"/>
    <property type="match status" value="1"/>
</dbReference>
<keyword evidence="9" id="KW-1185">Reference proteome</keyword>
<dbReference type="InterPro" id="IPR017437">
    <property type="entry name" value="ATP-NAD_kinase_PpnK-typ_C"/>
</dbReference>
<dbReference type="EMBL" id="BACD03000008">
    <property type="protein sequence ID" value="GAO47341.1"/>
    <property type="molecule type" value="Genomic_DNA"/>
</dbReference>
<dbReference type="Pfam" id="PF01513">
    <property type="entry name" value="NAD_kinase"/>
    <property type="match status" value="1"/>
</dbReference>
<reference evidence="8 9" key="1">
    <citation type="journal article" date="2011" name="J. Gen. Appl. Microbiol.">
        <title>Draft genome sequencing of the enigmatic yeast Saitoella complicata.</title>
        <authorList>
            <person name="Nishida H."/>
            <person name="Hamamoto M."/>
            <person name="Sugiyama J."/>
        </authorList>
    </citation>
    <scope>NUCLEOTIDE SEQUENCE [LARGE SCALE GENOMIC DNA]</scope>
    <source>
        <strain evidence="8 9">NRRL Y-17804</strain>
    </source>
</reference>
<dbReference type="Proteomes" id="UP000033140">
    <property type="component" value="Unassembled WGS sequence"/>
</dbReference>
<dbReference type="AlphaFoldDB" id="A0A0E9NC88"/>
<dbReference type="PANTHER" id="PTHR20275">
    <property type="entry name" value="NAD KINASE"/>
    <property type="match status" value="1"/>
</dbReference>
<dbReference type="Pfam" id="PF20143">
    <property type="entry name" value="NAD_kinase_C"/>
    <property type="match status" value="1"/>
</dbReference>
<dbReference type="Gene3D" id="2.60.200.30">
    <property type="entry name" value="Probable inorganic polyphosphate/atp-NAD kinase, domain 2"/>
    <property type="match status" value="1"/>
</dbReference>
<dbReference type="GO" id="GO:0019674">
    <property type="term" value="P:NAD+ metabolic process"/>
    <property type="evidence" value="ECO:0007669"/>
    <property type="project" value="InterPro"/>
</dbReference>
<sequence length="418" mass="45716">MFRVAAVYCNKEAGLPCEKTGVARAFAFTVTSAMRRTLALFQQALKSSSSLPERTRPLLEHLTPPRRPLKGTGTNTVSQALKWATPPRNVLLVNKDDDRVRNSLVTLAQHLHDTYPGVNILLEPSASETLRQALPYAYTFENISDLHRTCDAVITLGGDGTILHAASLFSTTKVPPILSFSLGTLGFLLPFNFRDFREAWEDMYHGRARVLRRMRIGCRAFTSTGIPITRGVFGEGGAGMIQQAMNEVNLHRGREPHLTLLEIYADNKFVTEAVADGLIVATPTGSTAYNLSAGGPIVHPGVDALMLTPICPRSLSFRPMIFPTSTRLQLRLSEKSRGAAEVSMDGRMACVLNQGEYLEIGVGDGLGIAHKEGEESEDRGGILCVGRGEDDGWVQDVNELLRWNQSFQGRTLAHGNGE</sequence>
<name>A0A0E9NC88_SAICN</name>
<reference evidence="8 9" key="3">
    <citation type="journal article" date="2015" name="Genome Announc.">
        <title>Draft Genome Sequence of the Archiascomycetous Yeast Saitoella complicata.</title>
        <authorList>
            <person name="Yamauchi K."/>
            <person name="Kondo S."/>
            <person name="Hamamoto M."/>
            <person name="Takahashi Y."/>
            <person name="Ogura Y."/>
            <person name="Hayashi T."/>
            <person name="Nishida H."/>
        </authorList>
    </citation>
    <scope>NUCLEOTIDE SEQUENCE [LARGE SCALE GENOMIC DNA]</scope>
    <source>
        <strain evidence="8 9">NRRL Y-17804</strain>
    </source>
</reference>
<dbReference type="InterPro" id="IPR016064">
    <property type="entry name" value="NAD/diacylglycerol_kinase_sf"/>
</dbReference>
<dbReference type="InterPro" id="IPR017438">
    <property type="entry name" value="ATP-NAD_kinase_N"/>
</dbReference>
<keyword evidence="6" id="KW-0521">NADP</keyword>
<protein>
    <recommendedName>
        <fullName evidence="10">NAD+ kinase</fullName>
    </recommendedName>
</protein>
<dbReference type="GO" id="GO:0005524">
    <property type="term" value="F:ATP binding"/>
    <property type="evidence" value="ECO:0007669"/>
    <property type="project" value="UniProtKB-KW"/>
</dbReference>
<evidence type="ECO:0000313" key="9">
    <source>
        <dbReference type="Proteomes" id="UP000033140"/>
    </source>
</evidence>
<keyword evidence="4" id="KW-0418">Kinase</keyword>
<keyword evidence="7" id="KW-0520">NAD</keyword>
<evidence type="ECO:0008006" key="10">
    <source>
        <dbReference type="Google" id="ProtNLM"/>
    </source>
</evidence>
<evidence type="ECO:0000256" key="2">
    <source>
        <dbReference type="ARBA" id="ARBA00022679"/>
    </source>
</evidence>
<dbReference type="GO" id="GO:0003951">
    <property type="term" value="F:NAD+ kinase activity"/>
    <property type="evidence" value="ECO:0007669"/>
    <property type="project" value="InterPro"/>
</dbReference>
<evidence type="ECO:0000256" key="7">
    <source>
        <dbReference type="ARBA" id="ARBA00023027"/>
    </source>
</evidence>
<comment type="caution">
    <text evidence="8">The sequence shown here is derived from an EMBL/GenBank/DDBJ whole genome shotgun (WGS) entry which is preliminary data.</text>
</comment>
<keyword evidence="5" id="KW-0067">ATP-binding</keyword>
<evidence type="ECO:0000256" key="4">
    <source>
        <dbReference type="ARBA" id="ARBA00022777"/>
    </source>
</evidence>
<evidence type="ECO:0000313" key="8">
    <source>
        <dbReference type="EMBL" id="GAO47341.1"/>
    </source>
</evidence>
<gene>
    <name evidence="8" type="ORF">G7K_1549-t1</name>
</gene>
<accession>A0A0E9NC88</accession>
<dbReference type="OMA" id="IPKYQES"/>
<dbReference type="FunFam" id="2.60.200.30:FF:000009">
    <property type="entry name" value="Poly(P)/ATP NAD kinase"/>
    <property type="match status" value="1"/>
</dbReference>
<organism evidence="8 9">
    <name type="scientific">Saitoella complicata (strain BCRC 22490 / CBS 7301 / JCM 7358 / NBRC 10748 / NRRL Y-17804)</name>
    <dbReference type="NCBI Taxonomy" id="698492"/>
    <lineage>
        <taxon>Eukaryota</taxon>
        <taxon>Fungi</taxon>
        <taxon>Dikarya</taxon>
        <taxon>Ascomycota</taxon>
        <taxon>Taphrinomycotina</taxon>
        <taxon>Taphrinomycotina incertae sedis</taxon>
        <taxon>Saitoella</taxon>
    </lineage>
</organism>
<keyword evidence="3" id="KW-0547">Nucleotide-binding</keyword>
<dbReference type="InterPro" id="IPR002504">
    <property type="entry name" value="NADK"/>
</dbReference>
<dbReference type="PANTHER" id="PTHR20275:SF26">
    <property type="entry name" value="NADH KINASE POS5, MITOCHONDRIAL"/>
    <property type="match status" value="1"/>
</dbReference>
<evidence type="ECO:0000256" key="6">
    <source>
        <dbReference type="ARBA" id="ARBA00022857"/>
    </source>
</evidence>
<dbReference type="HAMAP" id="MF_00361">
    <property type="entry name" value="NAD_kinase"/>
    <property type="match status" value="1"/>
</dbReference>
<evidence type="ECO:0000256" key="5">
    <source>
        <dbReference type="ARBA" id="ARBA00022840"/>
    </source>
</evidence>